<evidence type="ECO:0000313" key="3">
    <source>
        <dbReference type="Proteomes" id="UP001523369"/>
    </source>
</evidence>
<accession>A0ABT1DHW8</accession>
<feature type="chain" id="PRO_5047135801" evidence="1">
    <location>
        <begin position="28"/>
        <end position="336"/>
    </location>
</feature>
<reference evidence="2 3" key="1">
    <citation type="submission" date="2022-06" db="EMBL/GenBank/DDBJ databases">
        <title>New Species of the Genus Actinoplanes, ActinopZanes ferrugineus.</title>
        <authorList>
            <person name="Ding P."/>
        </authorList>
    </citation>
    <scope>NUCLEOTIDE SEQUENCE [LARGE SCALE GENOMIC DNA]</scope>
    <source>
        <strain evidence="2 3">TRM88003</strain>
    </source>
</reference>
<protein>
    <submittedName>
        <fullName evidence="2">Uncharacterized protein</fullName>
    </submittedName>
</protein>
<evidence type="ECO:0000313" key="2">
    <source>
        <dbReference type="EMBL" id="MCO8270428.1"/>
    </source>
</evidence>
<gene>
    <name evidence="2" type="ORF">M1L60_07440</name>
</gene>
<dbReference type="Proteomes" id="UP001523369">
    <property type="component" value="Unassembled WGS sequence"/>
</dbReference>
<keyword evidence="1" id="KW-0732">Signal</keyword>
<name>A0ABT1DHW8_9ACTN</name>
<keyword evidence="3" id="KW-1185">Reference proteome</keyword>
<dbReference type="EMBL" id="JAMYJR010000005">
    <property type="protein sequence ID" value="MCO8270428.1"/>
    <property type="molecule type" value="Genomic_DNA"/>
</dbReference>
<evidence type="ECO:0000256" key="1">
    <source>
        <dbReference type="SAM" id="SignalP"/>
    </source>
</evidence>
<comment type="caution">
    <text evidence="2">The sequence shown here is derived from an EMBL/GenBank/DDBJ whole genome shotgun (WGS) entry which is preliminary data.</text>
</comment>
<sequence>MRRLSLVVASVLATALVAAGTPGIAQAAGVGQILIGNNHLNPGVVDVSIDSEEPVASIHIDFVNRENGQVGGSVDAFDHTGEAPFPTRQLYTTSSPVVMAPGDYDAEVAVTDVDGEVTRHSDFFRYFVVAEVHALEVTPPTIDYDHRDITVTGKVLGRQPGTGELRPIPGATVQAWVHMSSDDPIVTGPDGAFEAHFTMAGTINTMEFSYGEGAPYTRAAPYVNGSVTVTKQPTRATIRPDKRRVRAGETITLTGKVERRSATGWVPAPTNSDLYILADCDDTGCLGTHYPVLAPDGTFRVEATAQRTGYFLLHNTGLADFFEGSTAQTPVVTVRP</sequence>
<proteinExistence type="predicted"/>
<dbReference type="RefSeq" id="WP_253236565.1">
    <property type="nucleotide sequence ID" value="NZ_JAMYJR010000005.1"/>
</dbReference>
<feature type="signal peptide" evidence="1">
    <location>
        <begin position="1"/>
        <end position="27"/>
    </location>
</feature>
<organism evidence="2 3">
    <name type="scientific">Paractinoplanes aksuensis</name>
    <dbReference type="NCBI Taxonomy" id="2939490"/>
    <lineage>
        <taxon>Bacteria</taxon>
        <taxon>Bacillati</taxon>
        <taxon>Actinomycetota</taxon>
        <taxon>Actinomycetes</taxon>
        <taxon>Micromonosporales</taxon>
        <taxon>Micromonosporaceae</taxon>
        <taxon>Paractinoplanes</taxon>
    </lineage>
</organism>